<proteinExistence type="predicted"/>
<name>A0A0F9AQI8_9ZZZZ</name>
<gene>
    <name evidence="1" type="ORF">LCGC14_2541840</name>
</gene>
<dbReference type="EMBL" id="LAZR01041499">
    <property type="protein sequence ID" value="KKL11834.1"/>
    <property type="molecule type" value="Genomic_DNA"/>
</dbReference>
<comment type="caution">
    <text evidence="1">The sequence shown here is derived from an EMBL/GenBank/DDBJ whole genome shotgun (WGS) entry which is preliminary data.</text>
</comment>
<organism evidence="1">
    <name type="scientific">marine sediment metagenome</name>
    <dbReference type="NCBI Taxonomy" id="412755"/>
    <lineage>
        <taxon>unclassified sequences</taxon>
        <taxon>metagenomes</taxon>
        <taxon>ecological metagenomes</taxon>
    </lineage>
</organism>
<protein>
    <submittedName>
        <fullName evidence="1">Uncharacterized protein</fullName>
    </submittedName>
</protein>
<dbReference type="AlphaFoldDB" id="A0A0F9AQI8"/>
<accession>A0A0F9AQI8</accession>
<sequence length="61" mass="6858">MANMSYCRFQNTLGDLRDCLAALEDNDDLSEEEARARKALVKVCAEIAEQADFMGLLDEED</sequence>
<reference evidence="1" key="1">
    <citation type="journal article" date="2015" name="Nature">
        <title>Complex archaea that bridge the gap between prokaryotes and eukaryotes.</title>
        <authorList>
            <person name="Spang A."/>
            <person name="Saw J.H."/>
            <person name="Jorgensen S.L."/>
            <person name="Zaremba-Niedzwiedzka K."/>
            <person name="Martijn J."/>
            <person name="Lind A.E."/>
            <person name="van Eijk R."/>
            <person name="Schleper C."/>
            <person name="Guy L."/>
            <person name="Ettema T.J."/>
        </authorList>
    </citation>
    <scope>NUCLEOTIDE SEQUENCE</scope>
</reference>
<evidence type="ECO:0000313" key="1">
    <source>
        <dbReference type="EMBL" id="KKL11834.1"/>
    </source>
</evidence>